<dbReference type="InterPro" id="IPR037165">
    <property type="entry name" value="AldOxase/xan_DH_Mopterin-bd_sf"/>
</dbReference>
<feature type="domain" description="Aldehyde oxidase/xanthine dehydrogenase second molybdopterin binding" evidence="2">
    <location>
        <begin position="53"/>
        <end position="162"/>
    </location>
</feature>
<dbReference type="PROSITE" id="PS51318">
    <property type="entry name" value="TAT"/>
    <property type="match status" value="1"/>
</dbReference>
<feature type="domain" description="Aldehyde oxidase/xanthine dehydrogenase second molybdopterin binding" evidence="2">
    <location>
        <begin position="563"/>
        <end position="647"/>
    </location>
</feature>
<dbReference type="AlphaFoldDB" id="A0AA95SXB4"/>
<sequence length="713" mass="77001">MSGLSRRDLLRGTILLGLSASGTLLWRSGHAEDQLPGPLLHPLLLIDPVQGLRLRIARSEMGQGVASGLAQLLAWELDLPWAQLRIEHADIPAAIKRQGTSASDSLHSQFLVYRQAGALLRQALLEAAGRHWALPPAALRCADGAVHGPAGALDYRQLWAQLREPQIAAPPLRPGLPPLGAVLPRLDMAEKLRGRAVYGVDAAAAHSQALAFWIPPHGYSVVRVQRAPAGVRLLAGPTAVAVLAADTWSAWQARDALRVQLRRSDPAPNDNAALQRAFAARWRRPLFEQQRAGADWPAPDPARSISLQFQMPFLAHATLEPPAAVWRGASAEAWLATQSPAGARRSLQRLLGGEAEDYGLRKCWLGGGFGRKQYHDALERLILAWREAGRPAQDWHALYSRADEFASDPVRPASEHRLFAQLAPDGTIAAWRHQAVAAAVLPWYGSDQQLPPDQDYLSHAGLAMQAYRVAALHTESGGVRTAIPCGIWRGIGHVANCLVQEQGIDALAERAGADPARFRLGLLQAPRMRRVLEAVLAAGDWQWPPRPGRAQGLAVFQEQDEERGAPYGVFVAHLVSLARGPQGWGIERVDVAVDCGLVVAPDQVRAQFEGGVAWALSGMLAELRYVDGRPQARNFDAYPLLRHSEMPAVHVHLRPGAEHPSGAGEKGVPSLAPALLNAWAAAGGGRVTRLPWAQLPALLRGRAAPSQAQRGNS</sequence>
<dbReference type="InterPro" id="IPR036856">
    <property type="entry name" value="Ald_Oxase/Xan_DH_a/b_sf"/>
</dbReference>
<dbReference type="Pfam" id="PF20256">
    <property type="entry name" value="MoCoBD_2"/>
    <property type="match status" value="2"/>
</dbReference>
<dbReference type="EMBL" id="CP116346">
    <property type="protein sequence ID" value="WIT12724.1"/>
    <property type="molecule type" value="Genomic_DNA"/>
</dbReference>
<gene>
    <name evidence="3" type="ORF">PFX98_03675</name>
</gene>
<reference evidence="3" key="1">
    <citation type="submission" date="2023-01" db="EMBL/GenBank/DDBJ databases">
        <title>Whole genome sequence of Paucibacter sp. S2-9 isolated from pond sediment.</title>
        <authorList>
            <person name="Jung J.Y."/>
        </authorList>
    </citation>
    <scope>NUCLEOTIDE SEQUENCE</scope>
    <source>
        <strain evidence="3">S2-9</strain>
    </source>
</reference>
<dbReference type="Pfam" id="PF02738">
    <property type="entry name" value="MoCoBD_1"/>
    <property type="match status" value="1"/>
</dbReference>
<evidence type="ECO:0000259" key="2">
    <source>
        <dbReference type="Pfam" id="PF20256"/>
    </source>
</evidence>
<dbReference type="InterPro" id="IPR052516">
    <property type="entry name" value="N-heterocyclic_Hydroxylase"/>
</dbReference>
<accession>A0AA95SXB4</accession>
<dbReference type="InterPro" id="IPR006311">
    <property type="entry name" value="TAT_signal"/>
</dbReference>
<evidence type="ECO:0000259" key="1">
    <source>
        <dbReference type="Pfam" id="PF02738"/>
    </source>
</evidence>
<dbReference type="Proteomes" id="UP001177769">
    <property type="component" value="Chromosome"/>
</dbReference>
<name>A0AA95SXB4_9BURK</name>
<dbReference type="GO" id="GO:0016491">
    <property type="term" value="F:oxidoreductase activity"/>
    <property type="evidence" value="ECO:0007669"/>
    <property type="project" value="InterPro"/>
</dbReference>
<dbReference type="PANTHER" id="PTHR47495:SF1">
    <property type="entry name" value="BLL3820 PROTEIN"/>
    <property type="match status" value="1"/>
</dbReference>
<protein>
    <submittedName>
        <fullName evidence="3">Molybdopterin-dependent oxidoreductase</fullName>
    </submittedName>
</protein>
<dbReference type="PIRSF" id="PIRSF036389">
    <property type="entry name" value="IOR_B"/>
    <property type="match status" value="1"/>
</dbReference>
<dbReference type="InterPro" id="IPR046867">
    <property type="entry name" value="AldOxase/xan_DH_MoCoBD2"/>
</dbReference>
<feature type="domain" description="Aldehyde oxidase/xanthine dehydrogenase first molybdopterin binding" evidence="1">
    <location>
        <begin position="305"/>
        <end position="519"/>
    </location>
</feature>
<dbReference type="SUPFAM" id="SSF56003">
    <property type="entry name" value="Molybdenum cofactor-binding domain"/>
    <property type="match status" value="2"/>
</dbReference>
<dbReference type="InterPro" id="IPR012368">
    <property type="entry name" value="OxRdtase_Mopterin-bd_su_IorB"/>
</dbReference>
<keyword evidence="4" id="KW-1185">Reference proteome</keyword>
<evidence type="ECO:0000313" key="4">
    <source>
        <dbReference type="Proteomes" id="UP001177769"/>
    </source>
</evidence>
<dbReference type="KEGG" id="pais:PFX98_03675"/>
<dbReference type="InterPro" id="IPR008274">
    <property type="entry name" value="AldOxase/xan_DH_MoCoBD1"/>
</dbReference>
<dbReference type="RefSeq" id="WP_285233825.1">
    <property type="nucleotide sequence ID" value="NZ_CP116346.1"/>
</dbReference>
<dbReference type="Gene3D" id="3.30.365.10">
    <property type="entry name" value="Aldehyde oxidase/xanthine dehydrogenase, molybdopterin binding domain"/>
    <property type="match status" value="4"/>
</dbReference>
<evidence type="ECO:0000313" key="3">
    <source>
        <dbReference type="EMBL" id="WIT12724.1"/>
    </source>
</evidence>
<organism evidence="3 4">
    <name type="scientific">Paucibacter sediminis</name>
    <dbReference type="NCBI Taxonomy" id="3019553"/>
    <lineage>
        <taxon>Bacteria</taxon>
        <taxon>Pseudomonadati</taxon>
        <taxon>Pseudomonadota</taxon>
        <taxon>Betaproteobacteria</taxon>
        <taxon>Burkholderiales</taxon>
        <taxon>Sphaerotilaceae</taxon>
        <taxon>Roseateles</taxon>
    </lineage>
</organism>
<dbReference type="SUPFAM" id="SSF54665">
    <property type="entry name" value="CO dehydrogenase molybdoprotein N-domain-like"/>
    <property type="match status" value="1"/>
</dbReference>
<dbReference type="PANTHER" id="PTHR47495">
    <property type="entry name" value="ALDEHYDE DEHYDROGENASE"/>
    <property type="match status" value="1"/>
</dbReference>
<proteinExistence type="predicted"/>